<organism evidence="3 4">
    <name type="scientific">Eleusine coracana subsp. coracana</name>
    <dbReference type="NCBI Taxonomy" id="191504"/>
    <lineage>
        <taxon>Eukaryota</taxon>
        <taxon>Viridiplantae</taxon>
        <taxon>Streptophyta</taxon>
        <taxon>Embryophyta</taxon>
        <taxon>Tracheophyta</taxon>
        <taxon>Spermatophyta</taxon>
        <taxon>Magnoliopsida</taxon>
        <taxon>Liliopsida</taxon>
        <taxon>Poales</taxon>
        <taxon>Poaceae</taxon>
        <taxon>PACMAD clade</taxon>
        <taxon>Chloridoideae</taxon>
        <taxon>Cynodonteae</taxon>
        <taxon>Eleusininae</taxon>
        <taxon>Eleusine</taxon>
    </lineage>
</organism>
<accession>A0AAV5FIP5</accession>
<keyword evidence="2" id="KW-1133">Transmembrane helix</keyword>
<keyword evidence="4" id="KW-1185">Reference proteome</keyword>
<evidence type="ECO:0000256" key="2">
    <source>
        <dbReference type="SAM" id="Phobius"/>
    </source>
</evidence>
<evidence type="ECO:0000256" key="1">
    <source>
        <dbReference type="SAM" id="MobiDB-lite"/>
    </source>
</evidence>
<keyword evidence="2" id="KW-0812">Transmembrane</keyword>
<dbReference type="AlphaFoldDB" id="A0AAV5FIP5"/>
<feature type="compositionally biased region" description="Polar residues" evidence="1">
    <location>
        <begin position="16"/>
        <end position="26"/>
    </location>
</feature>
<comment type="caution">
    <text evidence="3">The sequence shown here is derived from an EMBL/GenBank/DDBJ whole genome shotgun (WGS) entry which is preliminary data.</text>
</comment>
<feature type="region of interest" description="Disordered" evidence="1">
    <location>
        <begin position="1"/>
        <end position="58"/>
    </location>
</feature>
<feature type="compositionally biased region" description="Low complexity" evidence="1">
    <location>
        <begin position="27"/>
        <end position="44"/>
    </location>
</feature>
<evidence type="ECO:0000313" key="3">
    <source>
        <dbReference type="EMBL" id="GJN34686.1"/>
    </source>
</evidence>
<keyword evidence="2" id="KW-0472">Membrane</keyword>
<name>A0AAV5FIP5_ELECO</name>
<feature type="transmembrane region" description="Helical" evidence="2">
    <location>
        <begin position="163"/>
        <end position="185"/>
    </location>
</feature>
<protein>
    <submittedName>
        <fullName evidence="3">Uncharacterized protein</fullName>
    </submittedName>
</protein>
<dbReference type="Proteomes" id="UP001054889">
    <property type="component" value="Unassembled WGS sequence"/>
</dbReference>
<proteinExistence type="predicted"/>
<gene>
    <name evidence="3" type="primary">gb23371</name>
    <name evidence="3" type="ORF">PR202_gb23371</name>
</gene>
<reference evidence="3" key="2">
    <citation type="submission" date="2021-12" db="EMBL/GenBank/DDBJ databases">
        <title>Resequencing data analysis of finger millet.</title>
        <authorList>
            <person name="Hatakeyama M."/>
            <person name="Aluri S."/>
            <person name="Balachadran M.T."/>
            <person name="Sivarajan S.R."/>
            <person name="Poveda L."/>
            <person name="Shimizu-Inatsugi R."/>
            <person name="Schlapbach R."/>
            <person name="Sreeman S.M."/>
            <person name="Shimizu K.K."/>
        </authorList>
    </citation>
    <scope>NUCLEOTIDE SEQUENCE</scope>
</reference>
<evidence type="ECO:0000313" key="4">
    <source>
        <dbReference type="Proteomes" id="UP001054889"/>
    </source>
</evidence>
<reference evidence="3" key="1">
    <citation type="journal article" date="2018" name="DNA Res.">
        <title>Multiple hybrid de novo genome assembly of finger millet, an orphan allotetraploid crop.</title>
        <authorList>
            <person name="Hatakeyama M."/>
            <person name="Aluri S."/>
            <person name="Balachadran M.T."/>
            <person name="Sivarajan S.R."/>
            <person name="Patrignani A."/>
            <person name="Gruter S."/>
            <person name="Poveda L."/>
            <person name="Shimizu-Inatsugi R."/>
            <person name="Baeten J."/>
            <person name="Francoijs K.J."/>
            <person name="Nataraja K.N."/>
            <person name="Reddy Y.A.N."/>
            <person name="Phadnis S."/>
            <person name="Ravikumar R.L."/>
            <person name="Schlapbach R."/>
            <person name="Sreeman S.M."/>
            <person name="Shimizu K.K."/>
        </authorList>
    </citation>
    <scope>NUCLEOTIDE SEQUENCE</scope>
</reference>
<dbReference type="EMBL" id="BQKI01000085">
    <property type="protein sequence ID" value="GJN34686.1"/>
    <property type="molecule type" value="Genomic_DNA"/>
</dbReference>
<sequence>MEAGAAAGRPPCGCSVTRTRTRGTWATSGGRSRTPGTTHTARPSPADPPDASPTAESSPTSSVLKYLLCFSTTIVEFLLLPKPNHILSKKKKKKSQTTWRGGRRVNPCTAAAAALYYHQNRASRAQGRSKYVSLVRSEQPSRGAARWGLQGNRAQSGVGPSPFLLALMVLPLVWLGCQSIFPFLYCTRMGAGCCRGSHTWFWLTVWLQSFATAVVNESSIVYVC</sequence>